<proteinExistence type="predicted"/>
<dbReference type="STRING" id="946122.A0A0C2W7Q7"/>
<dbReference type="InterPro" id="IPR001806">
    <property type="entry name" value="Small_GTPase"/>
</dbReference>
<dbReference type="Pfam" id="PF00071">
    <property type="entry name" value="Ras"/>
    <property type="match status" value="1"/>
</dbReference>
<reference evidence="3 4" key="1">
    <citation type="submission" date="2014-04" db="EMBL/GenBank/DDBJ databases">
        <title>Evolutionary Origins and Diversification of the Mycorrhizal Mutualists.</title>
        <authorList>
            <consortium name="DOE Joint Genome Institute"/>
            <consortium name="Mycorrhizal Genomics Consortium"/>
            <person name="Kohler A."/>
            <person name="Kuo A."/>
            <person name="Nagy L.G."/>
            <person name="Floudas D."/>
            <person name="Copeland A."/>
            <person name="Barry K.W."/>
            <person name="Cichocki N."/>
            <person name="Veneault-Fourrey C."/>
            <person name="LaButti K."/>
            <person name="Lindquist E.A."/>
            <person name="Lipzen A."/>
            <person name="Lundell T."/>
            <person name="Morin E."/>
            <person name="Murat C."/>
            <person name="Riley R."/>
            <person name="Ohm R."/>
            <person name="Sun H."/>
            <person name="Tunlid A."/>
            <person name="Henrissat B."/>
            <person name="Grigoriev I.V."/>
            <person name="Hibbett D.S."/>
            <person name="Martin F."/>
        </authorList>
    </citation>
    <scope>NUCLEOTIDE SEQUENCE [LARGE SCALE GENOMIC DNA]</scope>
    <source>
        <strain evidence="3 4">Koide BX008</strain>
    </source>
</reference>
<dbReference type="InterPro" id="IPR027417">
    <property type="entry name" value="P-loop_NTPase"/>
</dbReference>
<protein>
    <submittedName>
        <fullName evidence="3">Uncharacterized protein</fullName>
    </submittedName>
</protein>
<dbReference type="Proteomes" id="UP000054549">
    <property type="component" value="Unassembled WGS sequence"/>
</dbReference>
<dbReference type="Gene3D" id="3.40.50.300">
    <property type="entry name" value="P-loop containing nucleotide triphosphate hydrolases"/>
    <property type="match status" value="1"/>
</dbReference>
<dbReference type="OrthoDB" id="8830751at2759"/>
<organism evidence="3 4">
    <name type="scientific">Amanita muscaria (strain Koide BX008)</name>
    <dbReference type="NCBI Taxonomy" id="946122"/>
    <lineage>
        <taxon>Eukaryota</taxon>
        <taxon>Fungi</taxon>
        <taxon>Dikarya</taxon>
        <taxon>Basidiomycota</taxon>
        <taxon>Agaricomycotina</taxon>
        <taxon>Agaricomycetes</taxon>
        <taxon>Agaricomycetidae</taxon>
        <taxon>Agaricales</taxon>
        <taxon>Pluteineae</taxon>
        <taxon>Amanitaceae</taxon>
        <taxon>Amanita</taxon>
    </lineage>
</organism>
<dbReference type="InterPro" id="IPR003578">
    <property type="entry name" value="Small_GTPase_Rho"/>
</dbReference>
<dbReference type="GO" id="GO:0007264">
    <property type="term" value="P:small GTPase-mediated signal transduction"/>
    <property type="evidence" value="ECO:0007669"/>
    <property type="project" value="InterPro"/>
</dbReference>
<evidence type="ECO:0000256" key="2">
    <source>
        <dbReference type="ARBA" id="ARBA00023134"/>
    </source>
</evidence>
<evidence type="ECO:0000256" key="1">
    <source>
        <dbReference type="ARBA" id="ARBA00022741"/>
    </source>
</evidence>
<sequence length="114" mass="12790">MSEIRRKLVIVGDDLSLDRVLQGYNARASTPPLNPDPPQDMYVVTDVEVDGKHVKLELWDTRGQDEYYRSRKIICPGSHVILICFPIDSPDSLDNVQEHRRMIAVDLGSGASLA</sequence>
<dbReference type="GO" id="GO:0003924">
    <property type="term" value="F:GTPase activity"/>
    <property type="evidence" value="ECO:0007669"/>
    <property type="project" value="InterPro"/>
</dbReference>
<dbReference type="EMBL" id="KN818379">
    <property type="protein sequence ID" value="KIL57187.1"/>
    <property type="molecule type" value="Genomic_DNA"/>
</dbReference>
<keyword evidence="2" id="KW-0342">GTP-binding</keyword>
<dbReference type="PANTHER" id="PTHR24072">
    <property type="entry name" value="RHO FAMILY GTPASE"/>
    <property type="match status" value="1"/>
</dbReference>
<dbReference type="InParanoid" id="A0A0C2W7Q7"/>
<dbReference type="HOGENOM" id="CLU_041217_24_4_1"/>
<dbReference type="SUPFAM" id="SSF52540">
    <property type="entry name" value="P-loop containing nucleoside triphosphate hydrolases"/>
    <property type="match status" value="1"/>
</dbReference>
<dbReference type="GO" id="GO:0005525">
    <property type="term" value="F:GTP binding"/>
    <property type="evidence" value="ECO:0007669"/>
    <property type="project" value="UniProtKB-KW"/>
</dbReference>
<dbReference type="AlphaFoldDB" id="A0A0C2W7Q7"/>
<name>A0A0C2W7Q7_AMAMK</name>
<accession>A0A0C2W7Q7</accession>
<keyword evidence="1" id="KW-0547">Nucleotide-binding</keyword>
<gene>
    <name evidence="3" type="ORF">M378DRAFT_16417</name>
</gene>
<dbReference type="SMART" id="SM00174">
    <property type="entry name" value="RHO"/>
    <property type="match status" value="1"/>
</dbReference>
<keyword evidence="4" id="KW-1185">Reference proteome</keyword>
<evidence type="ECO:0000313" key="3">
    <source>
        <dbReference type="EMBL" id="KIL57187.1"/>
    </source>
</evidence>
<evidence type="ECO:0000313" key="4">
    <source>
        <dbReference type="Proteomes" id="UP000054549"/>
    </source>
</evidence>